<feature type="transmembrane region" description="Helical" evidence="1">
    <location>
        <begin position="51"/>
        <end position="68"/>
    </location>
</feature>
<keyword evidence="1" id="KW-0812">Transmembrane</keyword>
<dbReference type="OrthoDB" id="345858at2"/>
<dbReference type="AlphaFoldDB" id="A0A5F1YXE9"/>
<organism evidence="2 3">
    <name type="scientific">Leptospira gomenensis</name>
    <dbReference type="NCBI Taxonomy" id="2484974"/>
    <lineage>
        <taxon>Bacteria</taxon>
        <taxon>Pseudomonadati</taxon>
        <taxon>Spirochaetota</taxon>
        <taxon>Spirochaetia</taxon>
        <taxon>Leptospirales</taxon>
        <taxon>Leptospiraceae</taxon>
        <taxon>Leptospira</taxon>
    </lineage>
</organism>
<feature type="transmembrane region" description="Helical" evidence="1">
    <location>
        <begin position="12"/>
        <end position="45"/>
    </location>
</feature>
<accession>A0A5F1YXE9</accession>
<evidence type="ECO:0000313" key="3">
    <source>
        <dbReference type="Proteomes" id="UP000298277"/>
    </source>
</evidence>
<protein>
    <recommendedName>
        <fullName evidence="4">Mercury resistance system transport protein MerF</fullName>
    </recommendedName>
</protein>
<evidence type="ECO:0000256" key="1">
    <source>
        <dbReference type="SAM" id="Phobius"/>
    </source>
</evidence>
<gene>
    <name evidence="2" type="ORF">EHQ17_15710</name>
</gene>
<dbReference type="RefSeq" id="WP_135591730.1">
    <property type="nucleotide sequence ID" value="NZ_RQEZ01000053.1"/>
</dbReference>
<dbReference type="Proteomes" id="UP000298277">
    <property type="component" value="Unassembled WGS sequence"/>
</dbReference>
<dbReference type="EMBL" id="RQFA01000072">
    <property type="protein sequence ID" value="TGK29425.1"/>
    <property type="molecule type" value="Genomic_DNA"/>
</dbReference>
<comment type="caution">
    <text evidence="2">The sequence shown here is derived from an EMBL/GenBank/DDBJ whole genome shotgun (WGS) entry which is preliminary data.</text>
</comment>
<proteinExistence type="predicted"/>
<keyword evidence="3" id="KW-1185">Reference proteome</keyword>
<evidence type="ECO:0008006" key="4">
    <source>
        <dbReference type="Google" id="ProtNLM"/>
    </source>
</evidence>
<dbReference type="Gene3D" id="1.10.287.910">
    <property type="entry name" value="bacterial mercury transporter, merf"/>
    <property type="match status" value="1"/>
</dbReference>
<keyword evidence="1" id="KW-1133">Transmembrane helix</keyword>
<name>A0A5F1YXE9_9LEPT</name>
<keyword evidence="1" id="KW-0472">Membrane</keyword>
<sequence length="91" mass="10003">MIREKKSLLTWATRFAVFGISLCGICCLAPLVIALTGLSTLSWWFGVSEKVGIFGLSIAVLLAFVWFLKRKKPHACSLDCSCKSYNDGKAD</sequence>
<reference evidence="2" key="1">
    <citation type="journal article" date="2019" name="PLoS Negl. Trop. Dis.">
        <title>Revisiting the worldwide diversity of Leptospira species in the environment.</title>
        <authorList>
            <person name="Vincent A.T."/>
            <person name="Schiettekatte O."/>
            <person name="Bourhy P."/>
            <person name="Veyrier F.J."/>
            <person name="Picardeau M."/>
        </authorList>
    </citation>
    <scope>NUCLEOTIDE SEQUENCE [LARGE SCALE GENOMIC DNA]</scope>
    <source>
        <strain evidence="2">201800299</strain>
    </source>
</reference>
<evidence type="ECO:0000313" key="2">
    <source>
        <dbReference type="EMBL" id="TGK29425.1"/>
    </source>
</evidence>